<evidence type="ECO:0000256" key="7">
    <source>
        <dbReference type="ARBA" id="ARBA00023118"/>
    </source>
</evidence>
<dbReference type="PRINTS" id="PR00866">
    <property type="entry name" value="RNADNAPOLMS"/>
</dbReference>
<dbReference type="InterPro" id="IPR000477">
    <property type="entry name" value="RT_dom"/>
</dbReference>
<name>A0A9X0W8K2_9GAMM</name>
<comment type="caution">
    <text evidence="11">The sequence shown here is derived from an EMBL/GenBank/DDBJ whole genome shotgun (WGS) entry which is preliminary data.</text>
</comment>
<protein>
    <recommendedName>
        <fullName evidence="1">RNA-directed DNA polymerase</fullName>
        <ecNumber evidence="1">2.7.7.49</ecNumber>
    </recommendedName>
</protein>
<keyword evidence="5" id="KW-0460">Magnesium</keyword>
<evidence type="ECO:0000259" key="10">
    <source>
        <dbReference type="PROSITE" id="PS50878"/>
    </source>
</evidence>
<gene>
    <name evidence="11" type="ORF">CKO42_10125</name>
</gene>
<evidence type="ECO:0000313" key="11">
    <source>
        <dbReference type="EMBL" id="MBK1618784.1"/>
    </source>
</evidence>
<sequence>MEFTTTPSSLNSRKDLADYIGLPLGELNNILYAGNRSRFYKVKMIPKASGGERKLHAISGELKSLQRMALDKLQTDYPPSPRAHGFVPERSIITNARHHTNKKLVIKLDLLDFFPTIHYGRVVGMFQKPPFSFGYEVAKTLAQISCLSQEEAGILPQGGAMGPYIANVICRRMDKRLASVARNHRCNFTRYADDLTFSTNDVRRLEIPQLITEVSGIVESEGFKVNSEKTRVLRPSDRQIVTGIVVNDGLNVPRKYINSLRAILHNMEKEGIEKQLVKGKLFGANNPKISRLEFELVGEGYRLGSRAYSKDEAVDLFLRHLLGRFAFVGQVVNANGQQERQIKFKRVILYKRLLKRFHSCVIDPRNNGLGNGPKKCARAIVRMMKQYSSFDQESKWDRRIKEVRKSKLESWQQSGDGRKVCKALDRINNLSDLKVFLENESKRDIRYWWVCGRDFVTDKEQALKYASYPPVDYRWTRQVLCGIKNTQGKNLGILTHYGDDGHANTPAKLLEVLAENYEPYYYWLPIRLRKIIDPVSDALRNIVLQDGENASLDNFGDIRLEPVIKTFKLETRLSNSDRAADGTYIFQLLKDAHEAGQRQANRKEIKSLSLVMHQKMPSKQYTVVPSLRIALIDIFHSMYVNSESDGISVDTRITHRRCFQIRVTGPLHHPLLCRPSRNFAHGKLSRAARELFGIAGYWICSTFEDGREYRIDMLTGKAALISNEHKLSFSHIIVFPNDNDEIDESIHGVEVIDSVPENAPQQKIRVLLIDNNDRRRDENVKRWRALKNVDIKAVARIDRASYEKLDLDLVLIHESNPEVETNELVFDDQTRIIVFSSGNKTEDCVTDEGLFYVSSIFLQKNLAKLIDKIVVEGQKDCVDLS</sequence>
<evidence type="ECO:0000256" key="3">
    <source>
        <dbReference type="ARBA" id="ARBA00022695"/>
    </source>
</evidence>
<dbReference type="PROSITE" id="PS50878">
    <property type="entry name" value="RT_POL"/>
    <property type="match status" value="1"/>
</dbReference>
<dbReference type="GO" id="GO:0046872">
    <property type="term" value="F:metal ion binding"/>
    <property type="evidence" value="ECO:0007669"/>
    <property type="project" value="UniProtKB-KW"/>
</dbReference>
<dbReference type="RefSeq" id="WP_200243116.1">
    <property type="nucleotide sequence ID" value="NZ_NRRY01000013.1"/>
</dbReference>
<evidence type="ECO:0000256" key="2">
    <source>
        <dbReference type="ARBA" id="ARBA00022679"/>
    </source>
</evidence>
<feature type="domain" description="Reverse transcriptase" evidence="10">
    <location>
        <begin position="26"/>
        <end position="246"/>
    </location>
</feature>
<evidence type="ECO:0000256" key="9">
    <source>
        <dbReference type="ARBA" id="ARBA00048173"/>
    </source>
</evidence>
<keyword evidence="7" id="KW-0051">Antiviral defense</keyword>
<dbReference type="GO" id="GO:0003723">
    <property type="term" value="F:RNA binding"/>
    <property type="evidence" value="ECO:0007669"/>
    <property type="project" value="InterPro"/>
</dbReference>
<keyword evidence="2" id="KW-0808">Transferase</keyword>
<accession>A0A9X0W8K2</accession>
<evidence type="ECO:0000256" key="1">
    <source>
        <dbReference type="ARBA" id="ARBA00012493"/>
    </source>
</evidence>
<evidence type="ECO:0000256" key="4">
    <source>
        <dbReference type="ARBA" id="ARBA00022723"/>
    </source>
</evidence>
<dbReference type="AlphaFoldDB" id="A0A9X0W8K2"/>
<evidence type="ECO:0000256" key="8">
    <source>
        <dbReference type="ARBA" id="ARBA00034120"/>
    </source>
</evidence>
<dbReference type="SUPFAM" id="SSF56672">
    <property type="entry name" value="DNA/RNA polymerases"/>
    <property type="match status" value="1"/>
</dbReference>
<organism evidence="11 12">
    <name type="scientific">Lamprobacter modestohalophilus</name>
    <dbReference type="NCBI Taxonomy" id="1064514"/>
    <lineage>
        <taxon>Bacteria</taxon>
        <taxon>Pseudomonadati</taxon>
        <taxon>Pseudomonadota</taxon>
        <taxon>Gammaproteobacteria</taxon>
        <taxon>Chromatiales</taxon>
        <taxon>Chromatiaceae</taxon>
        <taxon>Lamprobacter</taxon>
    </lineage>
</organism>
<evidence type="ECO:0000256" key="5">
    <source>
        <dbReference type="ARBA" id="ARBA00022842"/>
    </source>
</evidence>
<comment type="catalytic activity">
    <reaction evidence="9">
        <text>DNA(n) + a 2'-deoxyribonucleoside 5'-triphosphate = DNA(n+1) + diphosphate</text>
        <dbReference type="Rhea" id="RHEA:22508"/>
        <dbReference type="Rhea" id="RHEA-COMP:17339"/>
        <dbReference type="Rhea" id="RHEA-COMP:17340"/>
        <dbReference type="ChEBI" id="CHEBI:33019"/>
        <dbReference type="ChEBI" id="CHEBI:61560"/>
        <dbReference type="ChEBI" id="CHEBI:173112"/>
        <dbReference type="EC" id="2.7.7.49"/>
    </reaction>
</comment>
<dbReference type="PANTHER" id="PTHR34047:SF7">
    <property type="entry name" value="RNA-DIRECTED DNA POLYMERASE"/>
    <property type="match status" value="1"/>
</dbReference>
<dbReference type="EMBL" id="NRRY01000013">
    <property type="protein sequence ID" value="MBK1618784.1"/>
    <property type="molecule type" value="Genomic_DNA"/>
</dbReference>
<keyword evidence="6" id="KW-0695">RNA-directed DNA polymerase</keyword>
<comment type="similarity">
    <text evidence="8">Belongs to the bacterial reverse transcriptase family.</text>
</comment>
<keyword evidence="4" id="KW-0479">Metal-binding</keyword>
<dbReference type="Proteomes" id="UP001138768">
    <property type="component" value="Unassembled WGS sequence"/>
</dbReference>
<keyword evidence="3" id="KW-0548">Nucleotidyltransferase</keyword>
<keyword evidence="12" id="KW-1185">Reference proteome</keyword>
<dbReference type="GO" id="GO:0051607">
    <property type="term" value="P:defense response to virus"/>
    <property type="evidence" value="ECO:0007669"/>
    <property type="project" value="UniProtKB-KW"/>
</dbReference>
<dbReference type="CDD" id="cd03487">
    <property type="entry name" value="RT_Bac_retron_II"/>
    <property type="match status" value="1"/>
</dbReference>
<dbReference type="InterPro" id="IPR000123">
    <property type="entry name" value="Reverse_transcriptase_msDNA"/>
</dbReference>
<reference evidence="11 12" key="1">
    <citation type="journal article" date="2020" name="Microorganisms">
        <title>Osmotic Adaptation and Compatible Solute Biosynthesis of Phototrophic Bacteria as Revealed from Genome Analyses.</title>
        <authorList>
            <person name="Imhoff J.F."/>
            <person name="Rahn T."/>
            <person name="Kunzel S."/>
            <person name="Keller A."/>
            <person name="Neulinger S.C."/>
        </authorList>
    </citation>
    <scope>NUCLEOTIDE SEQUENCE [LARGE SCALE GENOMIC DNA]</scope>
    <source>
        <strain evidence="11 12">DSM 25653</strain>
    </source>
</reference>
<dbReference type="EC" id="2.7.7.49" evidence="1"/>
<dbReference type="PANTHER" id="PTHR34047">
    <property type="entry name" value="NUCLEAR INTRON MATURASE 1, MITOCHONDRIAL-RELATED"/>
    <property type="match status" value="1"/>
</dbReference>
<dbReference type="Pfam" id="PF00078">
    <property type="entry name" value="RVT_1"/>
    <property type="match status" value="1"/>
</dbReference>
<evidence type="ECO:0000256" key="6">
    <source>
        <dbReference type="ARBA" id="ARBA00022918"/>
    </source>
</evidence>
<dbReference type="GO" id="GO:0003964">
    <property type="term" value="F:RNA-directed DNA polymerase activity"/>
    <property type="evidence" value="ECO:0007669"/>
    <property type="project" value="UniProtKB-KW"/>
</dbReference>
<dbReference type="InterPro" id="IPR043502">
    <property type="entry name" value="DNA/RNA_pol_sf"/>
</dbReference>
<dbReference type="InterPro" id="IPR051083">
    <property type="entry name" value="GrpII_Intron_Splice-Mob/Def"/>
</dbReference>
<evidence type="ECO:0000313" key="12">
    <source>
        <dbReference type="Proteomes" id="UP001138768"/>
    </source>
</evidence>
<proteinExistence type="inferred from homology"/>